<protein>
    <recommendedName>
        <fullName evidence="10">Iron ABC transporter permease</fullName>
    </recommendedName>
</protein>
<evidence type="ECO:0000256" key="3">
    <source>
        <dbReference type="ARBA" id="ARBA00022448"/>
    </source>
</evidence>
<name>X1B3J9_9ZZZZ</name>
<gene>
    <name evidence="9" type="ORF">S01H4_27686</name>
</gene>
<dbReference type="PANTHER" id="PTHR30472:SF25">
    <property type="entry name" value="ABC TRANSPORTER PERMEASE PROTEIN MJ0876-RELATED"/>
    <property type="match status" value="1"/>
</dbReference>
<evidence type="ECO:0000256" key="8">
    <source>
        <dbReference type="SAM" id="Phobius"/>
    </source>
</evidence>
<dbReference type="GO" id="GO:0033214">
    <property type="term" value="P:siderophore-iron import into cell"/>
    <property type="evidence" value="ECO:0007669"/>
    <property type="project" value="TreeGrafter"/>
</dbReference>
<dbReference type="AlphaFoldDB" id="X1B3J9"/>
<evidence type="ECO:0000313" key="9">
    <source>
        <dbReference type="EMBL" id="GAG78793.1"/>
    </source>
</evidence>
<keyword evidence="3" id="KW-0813">Transport</keyword>
<accession>X1B3J9</accession>
<dbReference type="EMBL" id="BART01013587">
    <property type="protein sequence ID" value="GAG78793.1"/>
    <property type="molecule type" value="Genomic_DNA"/>
</dbReference>
<dbReference type="InterPro" id="IPR000522">
    <property type="entry name" value="ABC_transptr_permease_BtuC"/>
</dbReference>
<sequence length="72" mass="7608">LIGFVGLIIPHIMRLAIGSDHKVLIPSSLIAGGLFLVICDLFARTLIAPIEIPIGIITALTGAPLVIRNINK</sequence>
<keyword evidence="6 8" id="KW-1133">Transmembrane helix</keyword>
<evidence type="ECO:0000256" key="6">
    <source>
        <dbReference type="ARBA" id="ARBA00022989"/>
    </source>
</evidence>
<reference evidence="9" key="1">
    <citation type="journal article" date="2014" name="Front. Microbiol.">
        <title>High frequency of phylogenetically diverse reductive dehalogenase-homologous genes in deep subseafloor sedimentary metagenomes.</title>
        <authorList>
            <person name="Kawai M."/>
            <person name="Futagami T."/>
            <person name="Toyoda A."/>
            <person name="Takaki Y."/>
            <person name="Nishi S."/>
            <person name="Hori S."/>
            <person name="Arai W."/>
            <person name="Tsubouchi T."/>
            <person name="Morono Y."/>
            <person name="Uchiyama I."/>
            <person name="Ito T."/>
            <person name="Fujiyama A."/>
            <person name="Inagaki F."/>
            <person name="Takami H."/>
        </authorList>
    </citation>
    <scope>NUCLEOTIDE SEQUENCE</scope>
    <source>
        <strain evidence="9">Expedition CK06-06</strain>
    </source>
</reference>
<organism evidence="9">
    <name type="scientific">marine sediment metagenome</name>
    <dbReference type="NCBI Taxonomy" id="412755"/>
    <lineage>
        <taxon>unclassified sequences</taxon>
        <taxon>metagenomes</taxon>
        <taxon>ecological metagenomes</taxon>
    </lineage>
</organism>
<dbReference type="GO" id="GO:0005886">
    <property type="term" value="C:plasma membrane"/>
    <property type="evidence" value="ECO:0007669"/>
    <property type="project" value="UniProtKB-SubCell"/>
</dbReference>
<dbReference type="Pfam" id="PF01032">
    <property type="entry name" value="FecCD"/>
    <property type="match status" value="1"/>
</dbReference>
<evidence type="ECO:0000256" key="5">
    <source>
        <dbReference type="ARBA" id="ARBA00022692"/>
    </source>
</evidence>
<feature type="non-terminal residue" evidence="9">
    <location>
        <position position="1"/>
    </location>
</feature>
<evidence type="ECO:0000256" key="2">
    <source>
        <dbReference type="ARBA" id="ARBA00007935"/>
    </source>
</evidence>
<dbReference type="Gene3D" id="1.10.3470.10">
    <property type="entry name" value="ABC transporter involved in vitamin B12 uptake, BtuC"/>
    <property type="match status" value="1"/>
</dbReference>
<evidence type="ECO:0000256" key="4">
    <source>
        <dbReference type="ARBA" id="ARBA00022475"/>
    </source>
</evidence>
<dbReference type="SUPFAM" id="SSF81345">
    <property type="entry name" value="ABC transporter involved in vitamin B12 uptake, BtuC"/>
    <property type="match status" value="1"/>
</dbReference>
<comment type="subcellular location">
    <subcellularLocation>
        <location evidence="1">Cell membrane</location>
        <topology evidence="1">Multi-pass membrane protein</topology>
    </subcellularLocation>
</comment>
<evidence type="ECO:0008006" key="10">
    <source>
        <dbReference type="Google" id="ProtNLM"/>
    </source>
</evidence>
<proteinExistence type="inferred from homology"/>
<comment type="similarity">
    <text evidence="2">Belongs to the binding-protein-dependent transport system permease family. FecCD subfamily.</text>
</comment>
<dbReference type="InterPro" id="IPR037294">
    <property type="entry name" value="ABC_BtuC-like"/>
</dbReference>
<keyword evidence="4" id="KW-1003">Cell membrane</keyword>
<feature type="transmembrane region" description="Helical" evidence="8">
    <location>
        <begin position="49"/>
        <end position="67"/>
    </location>
</feature>
<keyword evidence="7 8" id="KW-0472">Membrane</keyword>
<dbReference type="PANTHER" id="PTHR30472">
    <property type="entry name" value="FERRIC ENTEROBACTIN TRANSPORT SYSTEM PERMEASE PROTEIN"/>
    <property type="match status" value="1"/>
</dbReference>
<dbReference type="GO" id="GO:0022857">
    <property type="term" value="F:transmembrane transporter activity"/>
    <property type="evidence" value="ECO:0007669"/>
    <property type="project" value="InterPro"/>
</dbReference>
<evidence type="ECO:0000256" key="7">
    <source>
        <dbReference type="ARBA" id="ARBA00023136"/>
    </source>
</evidence>
<comment type="caution">
    <text evidence="9">The sequence shown here is derived from an EMBL/GenBank/DDBJ whole genome shotgun (WGS) entry which is preliminary data.</text>
</comment>
<keyword evidence="5 8" id="KW-0812">Transmembrane</keyword>
<evidence type="ECO:0000256" key="1">
    <source>
        <dbReference type="ARBA" id="ARBA00004651"/>
    </source>
</evidence>